<dbReference type="Pfam" id="PF01764">
    <property type="entry name" value="Lipase_3"/>
    <property type="match status" value="1"/>
</dbReference>
<dbReference type="PANTHER" id="PTHR45856:SF24">
    <property type="entry name" value="FUNGAL LIPASE-LIKE DOMAIN-CONTAINING PROTEIN"/>
    <property type="match status" value="1"/>
</dbReference>
<dbReference type="RefSeq" id="WP_014357674.1">
    <property type="nucleotide sequence ID" value="NC_016894.1"/>
</dbReference>
<dbReference type="InterPro" id="IPR002921">
    <property type="entry name" value="Fungal_lipase-type"/>
</dbReference>
<protein>
    <submittedName>
        <fullName evidence="2">Lipase, class 3</fullName>
        <ecNumber evidence="2">3.1.1.3</ecNumber>
    </submittedName>
</protein>
<dbReference type="GO" id="GO:0004806">
    <property type="term" value="F:triacylglycerol lipase activity"/>
    <property type="evidence" value="ECO:0007669"/>
    <property type="project" value="UniProtKB-EC"/>
</dbReference>
<reference evidence="2 3" key="2">
    <citation type="journal article" date="2012" name="PLoS ONE">
        <title>An ancient pathway combining carbon dioxide fixation with the generation and utilization of a sodium ion gradient for ATP synthesis.</title>
        <authorList>
            <person name="Poehlein A."/>
            <person name="Schmidt S."/>
            <person name="Kaster A.K."/>
            <person name="Goenrich M."/>
            <person name="Vollmers J."/>
            <person name="Thurmer A."/>
            <person name="Bertsch J."/>
            <person name="Schuchmann K."/>
            <person name="Voigt B."/>
            <person name="Hecker M."/>
            <person name="Daniel R."/>
            <person name="Thauer R.K."/>
            <person name="Gottschalk G."/>
            <person name="Muller V."/>
        </authorList>
    </citation>
    <scope>NUCLEOTIDE SEQUENCE [LARGE SCALE GENOMIC DNA]</scope>
    <source>
        <strain evidence="3">ATCC 29683 / DSM 1030 / JCM 2381 / KCTC 1655 / WB1</strain>
    </source>
</reference>
<dbReference type="HOGENOM" id="CLU_032957_4_3_9"/>
<gene>
    <name evidence="2" type="ordered locus">Awo_c33510</name>
</gene>
<dbReference type="AlphaFoldDB" id="H6LKX0"/>
<evidence type="ECO:0000313" key="2">
    <source>
        <dbReference type="EMBL" id="AFA50079.1"/>
    </source>
</evidence>
<proteinExistence type="predicted"/>
<dbReference type="PANTHER" id="PTHR45856">
    <property type="entry name" value="ALPHA/BETA-HYDROLASES SUPERFAMILY PROTEIN"/>
    <property type="match status" value="1"/>
</dbReference>
<dbReference type="OrthoDB" id="5522031at2"/>
<evidence type="ECO:0000259" key="1">
    <source>
        <dbReference type="Pfam" id="PF01764"/>
    </source>
</evidence>
<dbReference type="GO" id="GO:0006629">
    <property type="term" value="P:lipid metabolic process"/>
    <property type="evidence" value="ECO:0007669"/>
    <property type="project" value="InterPro"/>
</dbReference>
<dbReference type="Gene3D" id="3.40.50.1820">
    <property type="entry name" value="alpha/beta hydrolase"/>
    <property type="match status" value="1"/>
</dbReference>
<dbReference type="CDD" id="cd00519">
    <property type="entry name" value="Lipase_3"/>
    <property type="match status" value="1"/>
</dbReference>
<dbReference type="SMR" id="H6LKX0"/>
<dbReference type="KEGG" id="awo:Awo_c33510"/>
<accession>H6LKX0</accession>
<organism evidence="2 3">
    <name type="scientific">Acetobacterium woodii (strain ATCC 29683 / DSM 1030 / JCM 2381 / KCTC 1655 / WB1)</name>
    <dbReference type="NCBI Taxonomy" id="931626"/>
    <lineage>
        <taxon>Bacteria</taxon>
        <taxon>Bacillati</taxon>
        <taxon>Bacillota</taxon>
        <taxon>Clostridia</taxon>
        <taxon>Eubacteriales</taxon>
        <taxon>Eubacteriaceae</taxon>
        <taxon>Acetobacterium</taxon>
    </lineage>
</organism>
<dbReference type="EMBL" id="CP002987">
    <property type="protein sequence ID" value="AFA50079.1"/>
    <property type="molecule type" value="Genomic_DNA"/>
</dbReference>
<reference evidence="3" key="1">
    <citation type="submission" date="2011-07" db="EMBL/GenBank/DDBJ databases">
        <title>Complete genome sequence of Acetobacterium woodii.</title>
        <authorList>
            <person name="Poehlein A."/>
            <person name="Schmidt S."/>
            <person name="Kaster A.-K."/>
            <person name="Goenrich M."/>
            <person name="Vollmers J."/>
            <person name="Thuermer A."/>
            <person name="Gottschalk G."/>
            <person name="Thauer R.K."/>
            <person name="Daniel R."/>
            <person name="Mueller V."/>
        </authorList>
    </citation>
    <scope>NUCLEOTIDE SEQUENCE [LARGE SCALE GENOMIC DNA]</scope>
    <source>
        <strain evidence="3">ATCC 29683 / DSM 1030 / JCM 2381 / KCTC 1655 / WB1</strain>
    </source>
</reference>
<sequence length="275" mass="31072">MKSSEAYNQQDAILLAGFCYQTYPFFDQNKLELPSGFELCHTFEGTTGVTEKTVEKFGFFAESEDRIVLAFRGTDSVPNLDSDLDLFQIPFPYVENAGTSHRGITRIYQSLRDGLIESVEKLPKDKKLYLTGHSLGGDLAIMAALDIAVNVLNKELVVYTYAAGRPGDPDFVSAYNKYIKNSFRIFNVHDFIPTLPAAEYPPPFTEEGLFYEHVDFSVPISFQMNNLFLNHRINCYFQKLGELDSEYTKTLREQNPEFCPAVINLSELAASMANN</sequence>
<dbReference type="SUPFAM" id="SSF53474">
    <property type="entry name" value="alpha/beta-Hydrolases"/>
    <property type="match status" value="1"/>
</dbReference>
<dbReference type="InterPro" id="IPR029058">
    <property type="entry name" value="AB_hydrolase_fold"/>
</dbReference>
<dbReference type="eggNOG" id="COG3675">
    <property type="taxonomic scope" value="Bacteria"/>
</dbReference>
<name>H6LKX0_ACEWD</name>
<keyword evidence="2" id="KW-0378">Hydrolase</keyword>
<keyword evidence="3" id="KW-1185">Reference proteome</keyword>
<dbReference type="Proteomes" id="UP000007177">
    <property type="component" value="Chromosome"/>
</dbReference>
<dbReference type="EC" id="3.1.1.3" evidence="2"/>
<dbReference type="STRING" id="931626.Awo_c33510"/>
<evidence type="ECO:0000313" key="3">
    <source>
        <dbReference type="Proteomes" id="UP000007177"/>
    </source>
</evidence>
<feature type="domain" description="Fungal lipase-type" evidence="1">
    <location>
        <begin position="68"/>
        <end position="198"/>
    </location>
</feature>
<dbReference type="InterPro" id="IPR051218">
    <property type="entry name" value="Sec_MonoDiacylglyc_Lipase"/>
</dbReference>